<comment type="caution">
    <text evidence="2">The sequence shown here is derived from an EMBL/GenBank/DDBJ whole genome shotgun (WGS) entry which is preliminary data.</text>
</comment>
<feature type="transmembrane region" description="Helical" evidence="1">
    <location>
        <begin position="21"/>
        <end position="38"/>
    </location>
</feature>
<dbReference type="EMBL" id="DSXI01000533">
    <property type="protein sequence ID" value="HGS05836.1"/>
    <property type="molecule type" value="Genomic_DNA"/>
</dbReference>
<feature type="transmembrane region" description="Helical" evidence="1">
    <location>
        <begin position="44"/>
        <end position="65"/>
    </location>
</feature>
<keyword evidence="1" id="KW-1133">Transmembrane helix</keyword>
<dbReference type="AlphaFoldDB" id="A0A7V4LDC0"/>
<evidence type="ECO:0008006" key="3">
    <source>
        <dbReference type="Google" id="ProtNLM"/>
    </source>
</evidence>
<reference evidence="2" key="1">
    <citation type="journal article" date="2020" name="mSystems">
        <title>Genome- and Community-Level Interaction Insights into Carbon Utilization and Element Cycling Functions of Hydrothermarchaeota in Hydrothermal Sediment.</title>
        <authorList>
            <person name="Zhou Z."/>
            <person name="Liu Y."/>
            <person name="Xu W."/>
            <person name="Pan J."/>
            <person name="Luo Z.H."/>
            <person name="Li M."/>
        </authorList>
    </citation>
    <scope>NUCLEOTIDE SEQUENCE [LARGE SCALE GENOMIC DNA]</scope>
    <source>
        <strain evidence="2">SpSt-548</strain>
    </source>
</reference>
<sequence>MTAPEILGQGGVQVWQPCYRAFFVYYVAIFLAVFGPLINPAAGLPPWLGLLIGILLGGLVCLLRFGQEYRATPQGLQRLSRWPALKEEIPWSEVGDIKIQRGLVQSLLQVGNVIISDKRGTPRLAWERVANPKAVKEALEARRP</sequence>
<gene>
    <name evidence="2" type="ORF">ENT08_08935</name>
</gene>
<evidence type="ECO:0000313" key="2">
    <source>
        <dbReference type="EMBL" id="HGS05836.1"/>
    </source>
</evidence>
<proteinExistence type="predicted"/>
<organism evidence="2">
    <name type="scientific">Desulfobacca acetoxidans</name>
    <dbReference type="NCBI Taxonomy" id="60893"/>
    <lineage>
        <taxon>Bacteria</taxon>
        <taxon>Pseudomonadati</taxon>
        <taxon>Thermodesulfobacteriota</taxon>
        <taxon>Desulfobaccia</taxon>
        <taxon>Desulfobaccales</taxon>
        <taxon>Desulfobaccaceae</taxon>
        <taxon>Desulfobacca</taxon>
    </lineage>
</organism>
<accession>A0A7V4LDC0</accession>
<evidence type="ECO:0000256" key="1">
    <source>
        <dbReference type="SAM" id="Phobius"/>
    </source>
</evidence>
<name>A0A7V4LDC0_9BACT</name>
<keyword evidence="1" id="KW-0812">Transmembrane</keyword>
<protein>
    <recommendedName>
        <fullName evidence="3">PH domain-containing protein</fullName>
    </recommendedName>
</protein>
<keyword evidence="1" id="KW-0472">Membrane</keyword>